<dbReference type="InterPro" id="IPR029058">
    <property type="entry name" value="AB_hydrolase_fold"/>
</dbReference>
<dbReference type="Pfam" id="PF00561">
    <property type="entry name" value="Abhydrolase_1"/>
    <property type="match status" value="1"/>
</dbReference>
<dbReference type="PANTHER" id="PTHR43798">
    <property type="entry name" value="MONOACYLGLYCEROL LIPASE"/>
    <property type="match status" value="1"/>
</dbReference>
<reference evidence="3" key="1">
    <citation type="journal article" date="2013" name="Genome Biol.">
        <title>Draft genome of the mountain pine beetle, Dendroctonus ponderosae Hopkins, a major forest pest.</title>
        <authorList>
            <person name="Keeling C.I."/>
            <person name="Yuen M.M."/>
            <person name="Liao N.Y."/>
            <person name="Docking T.R."/>
            <person name="Chan S.K."/>
            <person name="Taylor G.A."/>
            <person name="Palmquist D.L."/>
            <person name="Jackman S.D."/>
            <person name="Nguyen A."/>
            <person name="Li M."/>
            <person name="Henderson H."/>
            <person name="Janes J.K."/>
            <person name="Zhao Y."/>
            <person name="Pandoh P."/>
            <person name="Moore R."/>
            <person name="Sperling F.A."/>
            <person name="Huber D.P."/>
            <person name="Birol I."/>
            <person name="Jones S.J."/>
            <person name="Bohlmann J."/>
        </authorList>
    </citation>
    <scope>NUCLEOTIDE SEQUENCE</scope>
</reference>
<name>N6TQB3_DENPD</name>
<dbReference type="GO" id="GO:0016020">
    <property type="term" value="C:membrane"/>
    <property type="evidence" value="ECO:0007669"/>
    <property type="project" value="TreeGrafter"/>
</dbReference>
<dbReference type="SUPFAM" id="SSF53474">
    <property type="entry name" value="alpha/beta-Hydrolases"/>
    <property type="match status" value="1"/>
</dbReference>
<gene>
    <name evidence="3" type="ORF">YQE_00940</name>
</gene>
<sequence>MDIKEIVIEAPWGKIAGKLCTFPVKLWGSEADKAILTTHGIMDNAGSFDDLIPLLPKYFYICMDLPGHGKSDPLPPILPIHSADYLLAIKVVVDYFQRDKYIYMGHSYGGQMGMLFSRLYPHLIEKLILLDTLHFVTKPADAFKSVMITAIEESLELDRKTKTRSPPQYTYEEAVKKVMQARRSPISERAAKNLLKRSLKKVGEDKFELTIDQRLKFVLSPLHDNRYAIEVLKSAPLQCPVLIILGEDSKILRSFLLPVLEHLKRQKCVKIVYMKGDHDVHQVSPERVAPFVCEFLNYNKSKL</sequence>
<proteinExistence type="inferred from homology"/>
<dbReference type="PANTHER" id="PTHR43798:SF14">
    <property type="entry name" value="SERINE HYDROLASE-LIKE PROTEIN DDB_G0286239"/>
    <property type="match status" value="1"/>
</dbReference>
<dbReference type="PRINTS" id="PR00111">
    <property type="entry name" value="ABHYDROLASE"/>
</dbReference>
<dbReference type="HOGENOM" id="CLU_020336_8_0_1"/>
<dbReference type="OrthoDB" id="6431331at2759"/>
<dbReference type="InterPro" id="IPR050266">
    <property type="entry name" value="AB_hydrolase_sf"/>
</dbReference>
<evidence type="ECO:0000256" key="2">
    <source>
        <dbReference type="ARBA" id="ARBA00022801"/>
    </source>
</evidence>
<protein>
    <submittedName>
        <fullName evidence="3">Uncharacterized protein</fullName>
    </submittedName>
</protein>
<dbReference type="EMBL" id="KB738269">
    <property type="protein sequence ID" value="ENN82689.1"/>
    <property type="molecule type" value="Genomic_DNA"/>
</dbReference>
<feature type="non-terminal residue" evidence="3">
    <location>
        <position position="1"/>
    </location>
</feature>
<dbReference type="OMA" id="HNNYPER"/>
<accession>N6TQB3</accession>
<comment type="similarity">
    <text evidence="1">Belongs to the AB hydrolase superfamily.</text>
</comment>
<dbReference type="AlphaFoldDB" id="N6TQB3"/>
<organism evidence="3">
    <name type="scientific">Dendroctonus ponderosae</name>
    <name type="common">Mountain pine beetle</name>
    <dbReference type="NCBI Taxonomy" id="77166"/>
    <lineage>
        <taxon>Eukaryota</taxon>
        <taxon>Metazoa</taxon>
        <taxon>Ecdysozoa</taxon>
        <taxon>Arthropoda</taxon>
        <taxon>Hexapoda</taxon>
        <taxon>Insecta</taxon>
        <taxon>Pterygota</taxon>
        <taxon>Neoptera</taxon>
        <taxon>Endopterygota</taxon>
        <taxon>Coleoptera</taxon>
        <taxon>Polyphaga</taxon>
        <taxon>Cucujiformia</taxon>
        <taxon>Curculionidae</taxon>
        <taxon>Scolytinae</taxon>
        <taxon>Dendroctonus</taxon>
    </lineage>
</organism>
<dbReference type="Gene3D" id="3.40.50.1820">
    <property type="entry name" value="alpha/beta hydrolase"/>
    <property type="match status" value="1"/>
</dbReference>
<evidence type="ECO:0000256" key="1">
    <source>
        <dbReference type="ARBA" id="ARBA00008645"/>
    </source>
</evidence>
<dbReference type="GO" id="GO:0016787">
    <property type="term" value="F:hydrolase activity"/>
    <property type="evidence" value="ECO:0007669"/>
    <property type="project" value="UniProtKB-KW"/>
</dbReference>
<dbReference type="InterPro" id="IPR000073">
    <property type="entry name" value="AB_hydrolase_1"/>
</dbReference>
<evidence type="ECO:0000313" key="3">
    <source>
        <dbReference type="EMBL" id="ENN82689.1"/>
    </source>
</evidence>
<keyword evidence="2" id="KW-0378">Hydrolase</keyword>